<accession>A0AAI9UHF8</accession>
<proteinExistence type="predicted"/>
<keyword evidence="3" id="KW-1185">Reference proteome</keyword>
<evidence type="ECO:0000313" key="3">
    <source>
        <dbReference type="Proteomes" id="UP001239213"/>
    </source>
</evidence>
<organism evidence="2 3">
    <name type="scientific">Colletotrichum cuscutae</name>
    <dbReference type="NCBI Taxonomy" id="1209917"/>
    <lineage>
        <taxon>Eukaryota</taxon>
        <taxon>Fungi</taxon>
        <taxon>Dikarya</taxon>
        <taxon>Ascomycota</taxon>
        <taxon>Pezizomycotina</taxon>
        <taxon>Sordariomycetes</taxon>
        <taxon>Hypocreomycetidae</taxon>
        <taxon>Glomerellales</taxon>
        <taxon>Glomerellaceae</taxon>
        <taxon>Colletotrichum</taxon>
        <taxon>Colletotrichum acutatum species complex</taxon>
    </lineage>
</organism>
<evidence type="ECO:0000313" key="2">
    <source>
        <dbReference type="EMBL" id="KAK1458509.1"/>
    </source>
</evidence>
<dbReference type="EMBL" id="MPDP01000278">
    <property type="protein sequence ID" value="KAK1458509.1"/>
    <property type="molecule type" value="Genomic_DNA"/>
</dbReference>
<dbReference type="AlphaFoldDB" id="A0AAI9UHF8"/>
<comment type="caution">
    <text evidence="2">The sequence shown here is derived from an EMBL/GenBank/DDBJ whole genome shotgun (WGS) entry which is preliminary data.</text>
</comment>
<protein>
    <submittedName>
        <fullName evidence="2">Uncharacterized protein</fullName>
    </submittedName>
</protein>
<name>A0AAI9UHF8_9PEZI</name>
<reference evidence="2" key="1">
    <citation type="submission" date="2016-11" db="EMBL/GenBank/DDBJ databases">
        <title>The genome sequence of Colletotrichum cuscutae.</title>
        <authorList>
            <person name="Baroncelli R."/>
        </authorList>
    </citation>
    <scope>NUCLEOTIDE SEQUENCE</scope>
    <source>
        <strain evidence="2">IMI 304802</strain>
    </source>
</reference>
<gene>
    <name evidence="2" type="ORF">CCUS01_09375</name>
</gene>
<dbReference type="Proteomes" id="UP001239213">
    <property type="component" value="Unassembled WGS sequence"/>
</dbReference>
<sequence length="310" mass="34106">MVADNWASPATPTRGFHTHKYFLGGGALYLWCLPARQPLEKRGKPPIFSDGGPLYTVTCCCHLPRLPRIKDGTTGPRRDEILQLSWIDILRDFAVQERGWTYWKPRRFCGRAARSGPVWTKVGCARKNIFLHVASGTAAKRSPRKERNPFCPPFQGQALWLRGNVEPDNGLKDSQKAQPPLPLPRPHPSAGWAYEEGEKPISNPSAINFSPKCCSSLSGIMSLPEPLTARLQPTAVTIAPAVSKAAAGVRSRYASVGIISTLICTRSSSVHYWGSSLIRSRVVGRAVLSQFPVWPTPSTELVITTDTTPR</sequence>
<feature type="region of interest" description="Disordered" evidence="1">
    <location>
        <begin position="165"/>
        <end position="195"/>
    </location>
</feature>
<evidence type="ECO:0000256" key="1">
    <source>
        <dbReference type="SAM" id="MobiDB-lite"/>
    </source>
</evidence>